<dbReference type="EC" id="5.1.3.9" evidence="6"/>
<evidence type="ECO:0000313" key="8">
    <source>
        <dbReference type="Proteomes" id="UP001595613"/>
    </source>
</evidence>
<sequence>MVISVETMFDQLRGRLVVSCQAVAESPLAPTPHIVALAEAAVLGGARGLRIEGVANVRAVRAAVEVPIIGIVKAKHPGSEAFITTRIEEVDALADAGAEIIAFDATDRTRHVPVADLVAAIVARGCIAMADISTLAEARSAVAAGAHVAGTTLAGYTDYSTALVGPDFALMADLAAAGIPFIAEGRIWEPAEAARSIALGAQFVVVGSAITRPDDITRRYASAVATARVQSGETA</sequence>
<organism evidence="7 8">
    <name type="scientific">Devosia honganensis</name>
    <dbReference type="NCBI Taxonomy" id="1610527"/>
    <lineage>
        <taxon>Bacteria</taxon>
        <taxon>Pseudomonadati</taxon>
        <taxon>Pseudomonadota</taxon>
        <taxon>Alphaproteobacteria</taxon>
        <taxon>Hyphomicrobiales</taxon>
        <taxon>Devosiaceae</taxon>
        <taxon>Devosia</taxon>
    </lineage>
</organism>
<dbReference type="InterPro" id="IPR013785">
    <property type="entry name" value="Aldolase_TIM"/>
</dbReference>
<keyword evidence="8" id="KW-1185">Reference proteome</keyword>
<evidence type="ECO:0000256" key="5">
    <source>
        <dbReference type="ARBA" id="ARBA00023277"/>
    </source>
</evidence>
<dbReference type="PANTHER" id="PTHR36204:SF1">
    <property type="entry name" value="N-ACETYLMANNOSAMINE-6-PHOSPHATE 2-EPIMERASE-RELATED"/>
    <property type="match status" value="1"/>
</dbReference>
<dbReference type="GO" id="GO:0047465">
    <property type="term" value="F:N-acylglucosamine-6-phosphate 2-epimerase activity"/>
    <property type="evidence" value="ECO:0007669"/>
    <property type="project" value="UniProtKB-EC"/>
</dbReference>
<dbReference type="RefSeq" id="WP_380097123.1">
    <property type="nucleotide sequence ID" value="NZ_JBHRYD010000010.1"/>
</dbReference>
<accession>A0ABV7X173</accession>
<keyword evidence="4 6" id="KW-0413">Isomerase</keyword>
<keyword evidence="5 6" id="KW-0119">Carbohydrate metabolism</keyword>
<evidence type="ECO:0000256" key="2">
    <source>
        <dbReference type="ARBA" id="ARBA00002147"/>
    </source>
</evidence>
<dbReference type="SUPFAM" id="SSF51366">
    <property type="entry name" value="Ribulose-phoshate binding barrel"/>
    <property type="match status" value="1"/>
</dbReference>
<comment type="catalytic activity">
    <reaction evidence="1 6">
        <text>an N-acyl-D-glucosamine 6-phosphate = an N-acyl-D-mannosamine 6-phosphate</text>
        <dbReference type="Rhea" id="RHEA:23932"/>
        <dbReference type="ChEBI" id="CHEBI:57599"/>
        <dbReference type="ChEBI" id="CHEBI:57666"/>
        <dbReference type="EC" id="5.1.3.9"/>
    </reaction>
</comment>
<evidence type="ECO:0000313" key="7">
    <source>
        <dbReference type="EMBL" id="MFC3705330.1"/>
    </source>
</evidence>
<comment type="similarity">
    <text evidence="6">Belongs to the NanE family.</text>
</comment>
<dbReference type="Proteomes" id="UP001595613">
    <property type="component" value="Unassembled WGS sequence"/>
</dbReference>
<reference evidence="8" key="1">
    <citation type="journal article" date="2019" name="Int. J. Syst. Evol. Microbiol.">
        <title>The Global Catalogue of Microorganisms (GCM) 10K type strain sequencing project: providing services to taxonomists for standard genome sequencing and annotation.</title>
        <authorList>
            <consortium name="The Broad Institute Genomics Platform"/>
            <consortium name="The Broad Institute Genome Sequencing Center for Infectious Disease"/>
            <person name="Wu L."/>
            <person name="Ma J."/>
        </authorList>
    </citation>
    <scope>NUCLEOTIDE SEQUENCE [LARGE SCALE GENOMIC DNA]</scope>
    <source>
        <strain evidence="8">KCTC 42281</strain>
    </source>
</reference>
<protein>
    <recommendedName>
        <fullName evidence="6">Putative N-acetylmannosamine-6-phosphate 2-epimerase</fullName>
        <ecNumber evidence="6">5.1.3.9</ecNumber>
    </recommendedName>
    <alternativeName>
        <fullName evidence="6">ManNAc-6-P epimerase</fullName>
    </alternativeName>
</protein>
<dbReference type="PANTHER" id="PTHR36204">
    <property type="entry name" value="N-ACETYLMANNOSAMINE-6-PHOSPHATE 2-EPIMERASE-RELATED"/>
    <property type="match status" value="1"/>
</dbReference>
<name>A0ABV7X173_9HYPH</name>
<dbReference type="EMBL" id="JBHRYD010000010">
    <property type="protein sequence ID" value="MFC3705330.1"/>
    <property type="molecule type" value="Genomic_DNA"/>
</dbReference>
<evidence type="ECO:0000256" key="6">
    <source>
        <dbReference type="HAMAP-Rule" id="MF_01235"/>
    </source>
</evidence>
<gene>
    <name evidence="6" type="primary">nanE</name>
    <name evidence="7" type="ORF">ACFOOL_11230</name>
</gene>
<dbReference type="NCBIfam" id="NF002231">
    <property type="entry name" value="PRK01130.1"/>
    <property type="match status" value="1"/>
</dbReference>
<dbReference type="CDD" id="cd04729">
    <property type="entry name" value="NanE"/>
    <property type="match status" value="1"/>
</dbReference>
<comment type="function">
    <text evidence="2 6">Converts N-acetylmannosamine-6-phosphate (ManNAc-6-P) to N-acetylglucosamine-6-phosphate (GlcNAc-6-P).</text>
</comment>
<comment type="caution">
    <text evidence="7">The sequence shown here is derived from an EMBL/GenBank/DDBJ whole genome shotgun (WGS) entry which is preliminary data.</text>
</comment>
<dbReference type="Gene3D" id="3.20.20.70">
    <property type="entry name" value="Aldolase class I"/>
    <property type="match status" value="1"/>
</dbReference>
<dbReference type="InterPro" id="IPR011060">
    <property type="entry name" value="RibuloseP-bd_barrel"/>
</dbReference>
<evidence type="ECO:0000256" key="4">
    <source>
        <dbReference type="ARBA" id="ARBA00023235"/>
    </source>
</evidence>
<dbReference type="InterPro" id="IPR007260">
    <property type="entry name" value="NanE"/>
</dbReference>
<comment type="pathway">
    <text evidence="3 6">Amino-sugar metabolism; N-acetylneuraminate degradation; D-fructose 6-phosphate from N-acetylneuraminate: step 3/5.</text>
</comment>
<proteinExistence type="inferred from homology"/>
<dbReference type="Pfam" id="PF04131">
    <property type="entry name" value="NanE"/>
    <property type="match status" value="1"/>
</dbReference>
<evidence type="ECO:0000256" key="1">
    <source>
        <dbReference type="ARBA" id="ARBA00000056"/>
    </source>
</evidence>
<dbReference type="HAMAP" id="MF_01235">
    <property type="entry name" value="ManNAc6P_epimer"/>
    <property type="match status" value="1"/>
</dbReference>
<evidence type="ECO:0000256" key="3">
    <source>
        <dbReference type="ARBA" id="ARBA00005081"/>
    </source>
</evidence>